<accession>A0ABN6SNP7</accession>
<dbReference type="Proteomes" id="UP001060771">
    <property type="component" value="Chromosome"/>
</dbReference>
<evidence type="ECO:0000313" key="2">
    <source>
        <dbReference type="Proteomes" id="UP001060771"/>
    </source>
</evidence>
<protein>
    <submittedName>
        <fullName evidence="1">Uncharacterized protein</fullName>
    </submittedName>
</protein>
<dbReference type="EMBL" id="AP026830">
    <property type="protein sequence ID" value="BDR91063.1"/>
    <property type="molecule type" value="Genomic_DNA"/>
</dbReference>
<gene>
    <name evidence="1" type="ORF">Vsou_01560</name>
</gene>
<reference evidence="2" key="1">
    <citation type="submission" date="2022-09" db="EMBL/GenBank/DDBJ databases">
        <title>Complete genome sequence of Vulcanisaeta souniana.</title>
        <authorList>
            <person name="Kato S."/>
            <person name="Itoh T."/>
            <person name="Ohkuma M."/>
        </authorList>
    </citation>
    <scope>NUCLEOTIDE SEQUENCE [LARGE SCALE GENOMIC DNA]</scope>
    <source>
        <strain evidence="2">JCM 11219</strain>
    </source>
</reference>
<organism evidence="1 2">
    <name type="scientific">Vulcanisaeta souniana JCM 11219</name>
    <dbReference type="NCBI Taxonomy" id="1293586"/>
    <lineage>
        <taxon>Archaea</taxon>
        <taxon>Thermoproteota</taxon>
        <taxon>Thermoprotei</taxon>
        <taxon>Thermoproteales</taxon>
        <taxon>Thermoproteaceae</taxon>
        <taxon>Vulcanisaeta</taxon>
    </lineage>
</organism>
<keyword evidence="2" id="KW-1185">Reference proteome</keyword>
<proteinExistence type="predicted"/>
<sequence>MRLGRVGYSIPGARIRVIVSGKVEFNDVKNDLSRLLGRKIENPGK</sequence>
<evidence type="ECO:0000313" key="1">
    <source>
        <dbReference type="EMBL" id="BDR91063.1"/>
    </source>
</evidence>
<name>A0ABN6SNP7_9CREN</name>